<keyword evidence="2" id="KW-1185">Reference proteome</keyword>
<protein>
    <submittedName>
        <fullName evidence="1">Uncharacterized protein</fullName>
    </submittedName>
</protein>
<evidence type="ECO:0000313" key="2">
    <source>
        <dbReference type="Proteomes" id="UP001144978"/>
    </source>
</evidence>
<name>A0ACC1MAN4_9APHY</name>
<reference evidence="1" key="1">
    <citation type="submission" date="2022-08" db="EMBL/GenBank/DDBJ databases">
        <title>Genome Sequence of Pycnoporus sanguineus.</title>
        <authorList>
            <person name="Buettner E."/>
        </authorList>
    </citation>
    <scope>NUCLEOTIDE SEQUENCE</scope>
    <source>
        <strain evidence="1">CG-C14</strain>
    </source>
</reference>
<dbReference type="Proteomes" id="UP001144978">
    <property type="component" value="Unassembled WGS sequence"/>
</dbReference>
<sequence>MKHHTLAPDLGAPALLATGSISRLLWVHGVTYDCVRWMDHCQKRFAQCLFLGRVFQRDGHPSRMQPSSDGGHGGFASALAVKHRFPRGSLLLPLMGYRSRAQKATTRGYGEAMEAS</sequence>
<accession>A0ACC1MAN4</accession>
<evidence type="ECO:0000313" key="1">
    <source>
        <dbReference type="EMBL" id="KAJ2955906.1"/>
    </source>
</evidence>
<gene>
    <name evidence="1" type="ORF">NUW54_g14700</name>
</gene>
<proteinExistence type="predicted"/>
<comment type="caution">
    <text evidence="1">The sequence shown here is derived from an EMBL/GenBank/DDBJ whole genome shotgun (WGS) entry which is preliminary data.</text>
</comment>
<organism evidence="1 2">
    <name type="scientific">Trametes sanguinea</name>
    <dbReference type="NCBI Taxonomy" id="158606"/>
    <lineage>
        <taxon>Eukaryota</taxon>
        <taxon>Fungi</taxon>
        <taxon>Dikarya</taxon>
        <taxon>Basidiomycota</taxon>
        <taxon>Agaricomycotina</taxon>
        <taxon>Agaricomycetes</taxon>
        <taxon>Polyporales</taxon>
        <taxon>Polyporaceae</taxon>
        <taxon>Trametes</taxon>
    </lineage>
</organism>
<dbReference type="EMBL" id="JANSHE010007837">
    <property type="protein sequence ID" value="KAJ2955906.1"/>
    <property type="molecule type" value="Genomic_DNA"/>
</dbReference>